<sequence>MIFHITINTSHLHELIEIHQANPFDIQRSAKSINSMKSMRIASLHSIVLLELKIICNGINRTIFTPF</sequence>
<protein>
    <submittedName>
        <fullName evidence="1">Uncharacterized protein</fullName>
    </submittedName>
</protein>
<name>A0A0A9G5L5_ARUDO</name>
<reference evidence="1" key="2">
    <citation type="journal article" date="2015" name="Data Brief">
        <title>Shoot transcriptome of the giant reed, Arundo donax.</title>
        <authorList>
            <person name="Barrero R.A."/>
            <person name="Guerrero F.D."/>
            <person name="Moolhuijzen P."/>
            <person name="Goolsby J.A."/>
            <person name="Tidwell J."/>
            <person name="Bellgard S.E."/>
            <person name="Bellgard M.I."/>
        </authorList>
    </citation>
    <scope>NUCLEOTIDE SEQUENCE</scope>
    <source>
        <tissue evidence="1">Shoot tissue taken approximately 20 cm above the soil surface</tissue>
    </source>
</reference>
<dbReference type="EMBL" id="GBRH01178109">
    <property type="protein sequence ID" value="JAE19787.1"/>
    <property type="molecule type" value="Transcribed_RNA"/>
</dbReference>
<evidence type="ECO:0000313" key="1">
    <source>
        <dbReference type="EMBL" id="JAE19787.1"/>
    </source>
</evidence>
<accession>A0A0A9G5L5</accession>
<proteinExistence type="predicted"/>
<organism evidence="1">
    <name type="scientific">Arundo donax</name>
    <name type="common">Giant reed</name>
    <name type="synonym">Donax arundinaceus</name>
    <dbReference type="NCBI Taxonomy" id="35708"/>
    <lineage>
        <taxon>Eukaryota</taxon>
        <taxon>Viridiplantae</taxon>
        <taxon>Streptophyta</taxon>
        <taxon>Embryophyta</taxon>
        <taxon>Tracheophyta</taxon>
        <taxon>Spermatophyta</taxon>
        <taxon>Magnoliopsida</taxon>
        <taxon>Liliopsida</taxon>
        <taxon>Poales</taxon>
        <taxon>Poaceae</taxon>
        <taxon>PACMAD clade</taxon>
        <taxon>Arundinoideae</taxon>
        <taxon>Arundineae</taxon>
        <taxon>Arundo</taxon>
    </lineage>
</organism>
<dbReference type="AlphaFoldDB" id="A0A0A9G5L5"/>
<reference evidence="1" key="1">
    <citation type="submission" date="2014-09" db="EMBL/GenBank/DDBJ databases">
        <authorList>
            <person name="Magalhaes I.L.F."/>
            <person name="Oliveira U."/>
            <person name="Santos F.R."/>
            <person name="Vidigal T.H.D.A."/>
            <person name="Brescovit A.D."/>
            <person name="Santos A.J."/>
        </authorList>
    </citation>
    <scope>NUCLEOTIDE SEQUENCE</scope>
    <source>
        <tissue evidence="1">Shoot tissue taken approximately 20 cm above the soil surface</tissue>
    </source>
</reference>